<feature type="non-terminal residue" evidence="1">
    <location>
        <position position="1"/>
    </location>
</feature>
<reference evidence="1 2" key="1">
    <citation type="submission" date="2021-06" db="EMBL/GenBank/DDBJ databases">
        <title>Caerostris extrusa draft genome.</title>
        <authorList>
            <person name="Kono N."/>
            <person name="Arakawa K."/>
        </authorList>
    </citation>
    <scope>NUCLEOTIDE SEQUENCE [LARGE SCALE GENOMIC DNA]</scope>
</reference>
<dbReference type="AlphaFoldDB" id="A0AAV4MUB1"/>
<accession>A0AAV4MUB1</accession>
<gene>
    <name evidence="1" type="ORF">CEXT_644711</name>
</gene>
<dbReference type="Proteomes" id="UP001054945">
    <property type="component" value="Unassembled WGS sequence"/>
</dbReference>
<evidence type="ECO:0000313" key="1">
    <source>
        <dbReference type="EMBL" id="GIX74997.1"/>
    </source>
</evidence>
<sequence>VLIIDDCADVIPAAEHIGMQIVSIRDVQPDKSLF</sequence>
<evidence type="ECO:0000313" key="2">
    <source>
        <dbReference type="Proteomes" id="UP001054945"/>
    </source>
</evidence>
<organism evidence="1 2">
    <name type="scientific">Caerostris extrusa</name>
    <name type="common">Bark spider</name>
    <name type="synonym">Caerostris bankana</name>
    <dbReference type="NCBI Taxonomy" id="172846"/>
    <lineage>
        <taxon>Eukaryota</taxon>
        <taxon>Metazoa</taxon>
        <taxon>Ecdysozoa</taxon>
        <taxon>Arthropoda</taxon>
        <taxon>Chelicerata</taxon>
        <taxon>Arachnida</taxon>
        <taxon>Araneae</taxon>
        <taxon>Araneomorphae</taxon>
        <taxon>Entelegynae</taxon>
        <taxon>Araneoidea</taxon>
        <taxon>Araneidae</taxon>
        <taxon>Caerostris</taxon>
    </lineage>
</organism>
<protein>
    <submittedName>
        <fullName evidence="1">Uncharacterized protein</fullName>
    </submittedName>
</protein>
<comment type="caution">
    <text evidence="1">The sequence shown here is derived from an EMBL/GenBank/DDBJ whole genome shotgun (WGS) entry which is preliminary data.</text>
</comment>
<keyword evidence="2" id="KW-1185">Reference proteome</keyword>
<proteinExistence type="predicted"/>
<name>A0AAV4MUB1_CAEEX</name>
<dbReference type="EMBL" id="BPLR01002548">
    <property type="protein sequence ID" value="GIX74997.1"/>
    <property type="molecule type" value="Genomic_DNA"/>
</dbReference>